<proteinExistence type="predicted"/>
<reference evidence="1 2" key="1">
    <citation type="submission" date="2024-02" db="EMBL/GenBank/DDBJ databases">
        <title>de novo genome assembly of Solanum bulbocastanum strain 11H21.</title>
        <authorList>
            <person name="Hosaka A.J."/>
        </authorList>
    </citation>
    <scope>NUCLEOTIDE SEQUENCE [LARGE SCALE GENOMIC DNA]</scope>
    <source>
        <tissue evidence="1">Young leaves</tissue>
    </source>
</reference>
<sequence>MLGIRRRLFALENWPRS</sequence>
<dbReference type="AlphaFoldDB" id="A0AAN8YCT4"/>
<dbReference type="Proteomes" id="UP001371456">
    <property type="component" value="Unassembled WGS sequence"/>
</dbReference>
<evidence type="ECO:0000313" key="2">
    <source>
        <dbReference type="Proteomes" id="UP001371456"/>
    </source>
</evidence>
<protein>
    <submittedName>
        <fullName evidence="1">Uncharacterized protein</fullName>
    </submittedName>
</protein>
<organism evidence="1 2">
    <name type="scientific">Solanum bulbocastanum</name>
    <name type="common">Wild potato</name>
    <dbReference type="NCBI Taxonomy" id="147425"/>
    <lineage>
        <taxon>Eukaryota</taxon>
        <taxon>Viridiplantae</taxon>
        <taxon>Streptophyta</taxon>
        <taxon>Embryophyta</taxon>
        <taxon>Tracheophyta</taxon>
        <taxon>Spermatophyta</taxon>
        <taxon>Magnoliopsida</taxon>
        <taxon>eudicotyledons</taxon>
        <taxon>Gunneridae</taxon>
        <taxon>Pentapetalae</taxon>
        <taxon>asterids</taxon>
        <taxon>lamiids</taxon>
        <taxon>Solanales</taxon>
        <taxon>Solanaceae</taxon>
        <taxon>Solanoideae</taxon>
        <taxon>Solaneae</taxon>
        <taxon>Solanum</taxon>
    </lineage>
</organism>
<keyword evidence="2" id="KW-1185">Reference proteome</keyword>
<evidence type="ECO:0000313" key="1">
    <source>
        <dbReference type="EMBL" id="KAK6788274.1"/>
    </source>
</evidence>
<name>A0AAN8YCT4_SOLBU</name>
<accession>A0AAN8YCT4</accession>
<dbReference type="EMBL" id="JBANQN010000006">
    <property type="protein sequence ID" value="KAK6788274.1"/>
    <property type="molecule type" value="Genomic_DNA"/>
</dbReference>
<gene>
    <name evidence="1" type="ORF">RDI58_016799</name>
</gene>
<comment type="caution">
    <text evidence="1">The sequence shown here is derived from an EMBL/GenBank/DDBJ whole genome shotgun (WGS) entry which is preliminary data.</text>
</comment>